<reference evidence="2 3" key="1">
    <citation type="journal article" date="2013" name="Environ. Microbiol.">
        <title>Genome analysis of Chitinivibrio alkaliphilus gen. nov., sp. nov., a novel extremely haloalkaliphilic anaerobic chitinolytic bacterium from the candidate phylum Termite Group 3.</title>
        <authorList>
            <person name="Sorokin D.Y."/>
            <person name="Gumerov V.M."/>
            <person name="Rakitin A.L."/>
            <person name="Beletsky A.V."/>
            <person name="Damste J.S."/>
            <person name="Muyzer G."/>
            <person name="Mardanov A.V."/>
            <person name="Ravin N.V."/>
        </authorList>
    </citation>
    <scope>NUCLEOTIDE SEQUENCE [LARGE SCALE GENOMIC DNA]</scope>
    <source>
        <strain evidence="2 3">ACht1</strain>
    </source>
</reference>
<dbReference type="EMBL" id="ASJR01000044">
    <property type="protein sequence ID" value="ERP30687.1"/>
    <property type="molecule type" value="Genomic_DNA"/>
</dbReference>
<dbReference type="OrthoDB" id="9256287at2"/>
<evidence type="ECO:0000313" key="3">
    <source>
        <dbReference type="Proteomes" id="UP000017148"/>
    </source>
</evidence>
<gene>
    <name evidence="2" type="ORF">CALK_2493</name>
</gene>
<dbReference type="eggNOG" id="ENOG5033HR3">
    <property type="taxonomic scope" value="Bacteria"/>
</dbReference>
<feature type="transmembrane region" description="Helical" evidence="1">
    <location>
        <begin position="79"/>
        <end position="105"/>
    </location>
</feature>
<organism evidence="2 3">
    <name type="scientific">Chitinivibrio alkaliphilus ACht1</name>
    <dbReference type="NCBI Taxonomy" id="1313304"/>
    <lineage>
        <taxon>Bacteria</taxon>
        <taxon>Pseudomonadati</taxon>
        <taxon>Fibrobacterota</taxon>
        <taxon>Chitinivibrionia</taxon>
        <taxon>Chitinivibrionales</taxon>
        <taxon>Chitinivibrionaceae</taxon>
        <taxon>Chitinivibrio</taxon>
    </lineage>
</organism>
<evidence type="ECO:0000256" key="1">
    <source>
        <dbReference type="SAM" id="Phobius"/>
    </source>
</evidence>
<comment type="caution">
    <text evidence="2">The sequence shown here is derived from an EMBL/GenBank/DDBJ whole genome shotgun (WGS) entry which is preliminary data.</text>
</comment>
<dbReference type="AlphaFoldDB" id="U7D6H2"/>
<accession>U7D6H2</accession>
<keyword evidence="1" id="KW-1133">Transmembrane helix</keyword>
<sequence>MAIDNEKDLGKALKDGQDTIEIEGSLKDKVLKIKATGKVAWAVAIGAIGVSVVAILYPAPEPTSQATTKFFVAPLAGGAAVTVLGAATTASAISIAVAAGGVAALNKLRGYKITSKSEDKIVLTKT</sequence>
<evidence type="ECO:0000313" key="2">
    <source>
        <dbReference type="EMBL" id="ERP30687.1"/>
    </source>
</evidence>
<keyword evidence="1" id="KW-0812">Transmembrane</keyword>
<name>U7D6H2_9BACT</name>
<feature type="transmembrane region" description="Helical" evidence="1">
    <location>
        <begin position="39"/>
        <end position="59"/>
    </location>
</feature>
<dbReference type="Proteomes" id="UP000017148">
    <property type="component" value="Unassembled WGS sequence"/>
</dbReference>
<dbReference type="STRING" id="1313304.CALK_2493"/>
<proteinExistence type="predicted"/>
<keyword evidence="1" id="KW-0472">Membrane</keyword>
<keyword evidence="3" id="KW-1185">Reference proteome</keyword>
<dbReference type="RefSeq" id="WP_022637822.1">
    <property type="nucleotide sequence ID" value="NZ_ASJR01000044.1"/>
</dbReference>
<protein>
    <submittedName>
        <fullName evidence="2">Uncharacterized protein</fullName>
    </submittedName>
</protein>